<dbReference type="Gene3D" id="3.90.950.10">
    <property type="match status" value="1"/>
</dbReference>
<dbReference type="InterPro" id="IPR029001">
    <property type="entry name" value="ITPase-like_fam"/>
</dbReference>
<dbReference type="AlphaFoldDB" id="A0A3G2S7W2"/>
<dbReference type="PANTHER" id="PTHR43213">
    <property type="entry name" value="BIFUNCTIONAL DTTP/UTP PYROPHOSPHATASE/METHYLTRANSFERASE PROTEIN-RELATED"/>
    <property type="match status" value="1"/>
</dbReference>
<keyword evidence="4" id="KW-1185">Reference proteome</keyword>
<dbReference type="InterPro" id="IPR003697">
    <property type="entry name" value="Maf-like"/>
</dbReference>
<dbReference type="NCBIfam" id="TIGR00172">
    <property type="entry name" value="maf"/>
    <property type="match status" value="1"/>
</dbReference>
<dbReference type="SUPFAM" id="SSF52972">
    <property type="entry name" value="ITPase-like"/>
    <property type="match status" value="1"/>
</dbReference>
<evidence type="ECO:0000313" key="4">
    <source>
        <dbReference type="Proteomes" id="UP000269793"/>
    </source>
</evidence>
<dbReference type="EMBL" id="CP033151">
    <property type="protein sequence ID" value="AYO43268.1"/>
    <property type="molecule type" value="Genomic_DNA"/>
</dbReference>
<dbReference type="CDD" id="cd00555">
    <property type="entry name" value="Maf"/>
    <property type="match status" value="1"/>
</dbReference>
<dbReference type="GO" id="GO:0032259">
    <property type="term" value="P:methylation"/>
    <property type="evidence" value="ECO:0007669"/>
    <property type="project" value="UniProtKB-KW"/>
</dbReference>
<keyword evidence="2" id="KW-0378">Hydrolase</keyword>
<dbReference type="GO" id="GO:0047429">
    <property type="term" value="F:nucleoside triphosphate diphosphatase activity"/>
    <property type="evidence" value="ECO:0007669"/>
    <property type="project" value="InterPro"/>
</dbReference>
<dbReference type="HAMAP" id="MF_00528">
    <property type="entry name" value="Maf"/>
    <property type="match status" value="1"/>
</dbReference>
<dbReference type="VEuPathDB" id="FungiDB:DNF11_2318"/>
<evidence type="ECO:0000256" key="2">
    <source>
        <dbReference type="ARBA" id="ARBA00022801"/>
    </source>
</evidence>
<gene>
    <name evidence="3" type="primary">ASMTL</name>
    <name evidence="3" type="ORF">DNF11_2318</name>
</gene>
<name>A0A3G2S7W2_MALR7</name>
<evidence type="ECO:0000313" key="3">
    <source>
        <dbReference type="EMBL" id="AYO43268.1"/>
    </source>
</evidence>
<dbReference type="STRING" id="425264.A0A3G2S7W2"/>
<proteinExistence type="inferred from homology"/>
<reference evidence="3 4" key="1">
    <citation type="submission" date="2018-10" db="EMBL/GenBank/DDBJ databases">
        <title>Complete genome sequence of Malassezia restricta CBS 7877.</title>
        <authorList>
            <person name="Morand S.C."/>
            <person name="Bertignac M."/>
            <person name="Iltis A."/>
            <person name="Kolder I."/>
            <person name="Pirovano W."/>
            <person name="Jourdain R."/>
            <person name="Clavaud C."/>
        </authorList>
    </citation>
    <scope>NUCLEOTIDE SEQUENCE [LARGE SCALE GENOMIC DNA]</scope>
    <source>
        <strain evidence="3 4">CBS 7877</strain>
    </source>
</reference>
<comment type="cofactor">
    <cofactor evidence="1">
        <name>a divalent metal cation</name>
        <dbReference type="ChEBI" id="CHEBI:60240"/>
    </cofactor>
</comment>
<protein>
    <submittedName>
        <fullName evidence="3">N-acetylserotonin O-methyltransferase-like protein</fullName>
    </submittedName>
</protein>
<dbReference type="Proteomes" id="UP000269793">
    <property type="component" value="Chromosome IV"/>
</dbReference>
<sequence length="233" mass="25610">MAHDPISPDALRTPVFTRLKGKRVVLASSSPRRRDILATVGVHPEIVPSTFKEDLPKSDFVGDIAHEYPVETATHKAKEVYIRLVMQDEHDPPDLVIAADTVIVHQGKILEKPLDKTDNVRMLADMCGHSFHVVTGVAIVHPILQAPGYEVRTVCEQTRVHFADVPGPLLQAYAESGEGLDRAGGFAIQGRGALFIRSIEGDYNNVVGFPLYSVFELLHALVENEELDFEGTA</sequence>
<keyword evidence="3" id="KW-0489">Methyltransferase</keyword>
<organism evidence="3 4">
    <name type="scientific">Malassezia restricta (strain ATCC 96810 / NBRC 103918 / CBS 7877)</name>
    <name type="common">Seborrheic dermatitis infection agent</name>
    <dbReference type="NCBI Taxonomy" id="425264"/>
    <lineage>
        <taxon>Eukaryota</taxon>
        <taxon>Fungi</taxon>
        <taxon>Dikarya</taxon>
        <taxon>Basidiomycota</taxon>
        <taxon>Ustilaginomycotina</taxon>
        <taxon>Malasseziomycetes</taxon>
        <taxon>Malasseziales</taxon>
        <taxon>Malasseziaceae</taxon>
        <taxon>Malassezia</taxon>
    </lineage>
</organism>
<dbReference type="PIRSF" id="PIRSF006305">
    <property type="entry name" value="Maf"/>
    <property type="match status" value="1"/>
</dbReference>
<dbReference type="GO" id="GO:0008168">
    <property type="term" value="F:methyltransferase activity"/>
    <property type="evidence" value="ECO:0007669"/>
    <property type="project" value="UniProtKB-KW"/>
</dbReference>
<dbReference type="PANTHER" id="PTHR43213:SF5">
    <property type="entry name" value="BIFUNCTIONAL DTTP_UTP PYROPHOSPHATASE_METHYLTRANSFERASE PROTEIN-RELATED"/>
    <property type="match status" value="1"/>
</dbReference>
<evidence type="ECO:0000256" key="1">
    <source>
        <dbReference type="ARBA" id="ARBA00001968"/>
    </source>
</evidence>
<accession>A0A3G2S7W2</accession>
<dbReference type="Pfam" id="PF02545">
    <property type="entry name" value="Maf"/>
    <property type="match status" value="1"/>
</dbReference>
<dbReference type="OrthoDB" id="10267058at2759"/>
<keyword evidence="3" id="KW-0808">Transferase</keyword>